<dbReference type="PANTHER" id="PTHR10174">
    <property type="entry name" value="ALPHA-TOCOPHEROL TRANSFER PROTEIN-RELATED"/>
    <property type="match status" value="1"/>
</dbReference>
<dbReference type="InterPro" id="IPR001251">
    <property type="entry name" value="CRAL-TRIO_dom"/>
</dbReference>
<dbReference type="CDD" id="cd00170">
    <property type="entry name" value="SEC14"/>
    <property type="match status" value="1"/>
</dbReference>
<dbReference type="KEGG" id="goe:100902312"/>
<protein>
    <submittedName>
        <fullName evidence="3">Alpha-tocopherol transfer protein-like</fullName>
    </submittedName>
</protein>
<name>A0AAJ6QTP2_9ACAR</name>
<evidence type="ECO:0000313" key="3">
    <source>
        <dbReference type="RefSeq" id="XP_003743642.1"/>
    </source>
</evidence>
<dbReference type="PRINTS" id="PR00180">
    <property type="entry name" value="CRETINALDHBP"/>
</dbReference>
<dbReference type="Pfam" id="PF00650">
    <property type="entry name" value="CRAL_TRIO"/>
    <property type="match status" value="1"/>
</dbReference>
<accession>A0AAJ6QTP2</accession>
<organism evidence="2 3">
    <name type="scientific">Galendromus occidentalis</name>
    <name type="common">western predatory mite</name>
    <dbReference type="NCBI Taxonomy" id="34638"/>
    <lineage>
        <taxon>Eukaryota</taxon>
        <taxon>Metazoa</taxon>
        <taxon>Ecdysozoa</taxon>
        <taxon>Arthropoda</taxon>
        <taxon>Chelicerata</taxon>
        <taxon>Arachnida</taxon>
        <taxon>Acari</taxon>
        <taxon>Parasitiformes</taxon>
        <taxon>Mesostigmata</taxon>
        <taxon>Gamasina</taxon>
        <taxon>Phytoseioidea</taxon>
        <taxon>Phytoseiidae</taxon>
        <taxon>Typhlodrominae</taxon>
        <taxon>Galendromus</taxon>
    </lineage>
</organism>
<gene>
    <name evidence="3" type="primary">LOC100902312</name>
</gene>
<dbReference type="Gene3D" id="1.20.5.1200">
    <property type="entry name" value="Alpha-tocopherol transfer"/>
    <property type="match status" value="1"/>
</dbReference>
<dbReference type="SUPFAM" id="SSF46938">
    <property type="entry name" value="CRAL/TRIO N-terminal domain"/>
    <property type="match status" value="1"/>
</dbReference>
<dbReference type="PROSITE" id="PS50191">
    <property type="entry name" value="CRAL_TRIO"/>
    <property type="match status" value="1"/>
</dbReference>
<keyword evidence="2" id="KW-1185">Reference proteome</keyword>
<dbReference type="Gene3D" id="3.40.525.10">
    <property type="entry name" value="CRAL-TRIO lipid binding domain"/>
    <property type="match status" value="1"/>
</dbReference>
<feature type="domain" description="CRAL-TRIO" evidence="1">
    <location>
        <begin position="94"/>
        <end position="259"/>
    </location>
</feature>
<dbReference type="PANTHER" id="PTHR10174:SF208">
    <property type="entry name" value="CRAL-TRIO DOMAIN-CONTAINING PROTEIN DDB_G0278031"/>
    <property type="match status" value="1"/>
</dbReference>
<sequence length="291" mass="32916">MTDPVVLSDFLVDTTTFTIDHESEETQDAVRKLRNKMEGIMEGSEAVVPDRELVKTLRYKKFDVDKAFRMAAMTCRNALAQNLAHMPFGKGPKDFGYVYALRSFELLRHRNPKDGSAVVVLRAGDWTPDSGVNYTQVLQGSTYIVDHMLEDDEIQKNGARVILDYKGLHLSWILQFLPPHKIPSVLSNLQGGCPLKIRAIHIVNQPVTYNVAFALAAPFLSKKNEAKIQLHGSQIEALHEYIDRSILPKDLLGEQEPHCEWFFQSLNSRHDEYVARSELARKANRAAGNEV</sequence>
<dbReference type="GO" id="GO:0016020">
    <property type="term" value="C:membrane"/>
    <property type="evidence" value="ECO:0007669"/>
    <property type="project" value="TreeGrafter"/>
</dbReference>
<dbReference type="SMART" id="SM00516">
    <property type="entry name" value="SEC14"/>
    <property type="match status" value="1"/>
</dbReference>
<dbReference type="GeneID" id="100902312"/>
<dbReference type="InterPro" id="IPR036273">
    <property type="entry name" value="CRAL/TRIO_N_dom_sf"/>
</dbReference>
<dbReference type="InterPro" id="IPR036865">
    <property type="entry name" value="CRAL-TRIO_dom_sf"/>
</dbReference>
<reference evidence="3" key="1">
    <citation type="submission" date="2025-08" db="UniProtKB">
        <authorList>
            <consortium name="RefSeq"/>
        </authorList>
    </citation>
    <scope>IDENTIFICATION</scope>
</reference>
<dbReference type="Gene3D" id="1.10.8.20">
    <property type="entry name" value="N-terminal domain of phosphatidylinositol transfer protein sec14p"/>
    <property type="match status" value="1"/>
</dbReference>
<dbReference type="SUPFAM" id="SSF52087">
    <property type="entry name" value="CRAL/TRIO domain"/>
    <property type="match status" value="1"/>
</dbReference>
<evidence type="ECO:0000259" key="1">
    <source>
        <dbReference type="PROSITE" id="PS50191"/>
    </source>
</evidence>
<dbReference type="RefSeq" id="XP_003743642.1">
    <property type="nucleotide sequence ID" value="XM_003743594.2"/>
</dbReference>
<dbReference type="AlphaFoldDB" id="A0AAJ6QTP2"/>
<proteinExistence type="predicted"/>
<dbReference type="Proteomes" id="UP000694867">
    <property type="component" value="Unplaced"/>
</dbReference>
<dbReference type="GO" id="GO:1902936">
    <property type="term" value="F:phosphatidylinositol bisphosphate binding"/>
    <property type="evidence" value="ECO:0007669"/>
    <property type="project" value="TreeGrafter"/>
</dbReference>
<evidence type="ECO:0000313" key="2">
    <source>
        <dbReference type="Proteomes" id="UP000694867"/>
    </source>
</evidence>